<dbReference type="FunFam" id="1.10.10.10:FF:000001">
    <property type="entry name" value="LysR family transcriptional regulator"/>
    <property type="match status" value="1"/>
</dbReference>
<dbReference type="Pfam" id="PF00126">
    <property type="entry name" value="HTH_1"/>
    <property type="match status" value="1"/>
</dbReference>
<organism evidence="6 7">
    <name type="scientific">Murinocardiopsis flavida</name>
    <dbReference type="NCBI Taxonomy" id="645275"/>
    <lineage>
        <taxon>Bacteria</taxon>
        <taxon>Bacillati</taxon>
        <taxon>Actinomycetota</taxon>
        <taxon>Actinomycetes</taxon>
        <taxon>Streptosporangiales</taxon>
        <taxon>Nocardiopsidaceae</taxon>
        <taxon>Murinocardiopsis</taxon>
    </lineage>
</organism>
<keyword evidence="3 6" id="KW-0238">DNA-binding</keyword>
<dbReference type="InterPro" id="IPR036390">
    <property type="entry name" value="WH_DNA-bd_sf"/>
</dbReference>
<dbReference type="InterPro" id="IPR000847">
    <property type="entry name" value="LysR_HTH_N"/>
</dbReference>
<dbReference type="Proteomes" id="UP000240542">
    <property type="component" value="Unassembled WGS sequence"/>
</dbReference>
<dbReference type="GO" id="GO:0032993">
    <property type="term" value="C:protein-DNA complex"/>
    <property type="evidence" value="ECO:0007669"/>
    <property type="project" value="TreeGrafter"/>
</dbReference>
<proteinExistence type="inferred from homology"/>
<evidence type="ECO:0000256" key="2">
    <source>
        <dbReference type="ARBA" id="ARBA00023015"/>
    </source>
</evidence>
<evidence type="ECO:0000256" key="1">
    <source>
        <dbReference type="ARBA" id="ARBA00009437"/>
    </source>
</evidence>
<dbReference type="OrthoDB" id="3181812at2"/>
<dbReference type="GO" id="GO:0003700">
    <property type="term" value="F:DNA-binding transcription factor activity"/>
    <property type="evidence" value="ECO:0007669"/>
    <property type="project" value="InterPro"/>
</dbReference>
<dbReference type="PANTHER" id="PTHR30346:SF28">
    <property type="entry name" value="HTH-TYPE TRANSCRIPTIONAL REGULATOR CYNR"/>
    <property type="match status" value="1"/>
</dbReference>
<dbReference type="GO" id="GO:0003677">
    <property type="term" value="F:DNA binding"/>
    <property type="evidence" value="ECO:0007669"/>
    <property type="project" value="UniProtKB-KW"/>
</dbReference>
<sequence length="315" mass="33496">MTSAQSHDDGPFTGRDPGGILAPRLRVFEAVARTEHITRAAEELGLPQPTVSRALARIQRELGLALIERTGRGVRLTRAGRTLLPYVRRALKELAAGGAQLTDPDTGTVTLAFLPTLGAEVVPSLIRAFRADHPQVRFSLRQEVWGSAVRSLREGGVDLALTSPVPTERGLSVRVLHTQPLVLVVPAGHPLARAEETPISAVGTDQLIALNRGRGIRHLTDGLFHRAGLEPRIAFETDEVGTVRGLVAAGLGVAVLAARPHSPLPGTVELRITDPGAERSIGVVWHPYEGEPATVASFRAFVLAEGERLVAGGLA</sequence>
<evidence type="ECO:0000259" key="5">
    <source>
        <dbReference type="PROSITE" id="PS50931"/>
    </source>
</evidence>
<dbReference type="PROSITE" id="PS50931">
    <property type="entry name" value="HTH_LYSR"/>
    <property type="match status" value="1"/>
</dbReference>
<dbReference type="PANTHER" id="PTHR30346">
    <property type="entry name" value="TRANSCRIPTIONAL DUAL REGULATOR HCAR-RELATED"/>
    <property type="match status" value="1"/>
</dbReference>
<dbReference type="Gene3D" id="1.10.10.10">
    <property type="entry name" value="Winged helix-like DNA-binding domain superfamily/Winged helix DNA-binding domain"/>
    <property type="match status" value="1"/>
</dbReference>
<dbReference type="InterPro" id="IPR005119">
    <property type="entry name" value="LysR_subst-bd"/>
</dbReference>
<dbReference type="AlphaFoldDB" id="A0A2P8D506"/>
<dbReference type="InterPro" id="IPR036388">
    <property type="entry name" value="WH-like_DNA-bd_sf"/>
</dbReference>
<keyword evidence="7" id="KW-1185">Reference proteome</keyword>
<keyword evidence="2" id="KW-0805">Transcription regulation</keyword>
<accession>A0A2P8D506</accession>
<keyword evidence="4" id="KW-0804">Transcription</keyword>
<dbReference type="PRINTS" id="PR00039">
    <property type="entry name" value="HTHLYSR"/>
</dbReference>
<evidence type="ECO:0000256" key="3">
    <source>
        <dbReference type="ARBA" id="ARBA00023125"/>
    </source>
</evidence>
<name>A0A2P8D506_9ACTN</name>
<comment type="similarity">
    <text evidence="1">Belongs to the LysR transcriptional regulatory family.</text>
</comment>
<dbReference type="Gene3D" id="3.40.190.10">
    <property type="entry name" value="Periplasmic binding protein-like II"/>
    <property type="match status" value="2"/>
</dbReference>
<dbReference type="EMBL" id="PYGA01000018">
    <property type="protein sequence ID" value="PSK92297.1"/>
    <property type="molecule type" value="Genomic_DNA"/>
</dbReference>
<evidence type="ECO:0000313" key="7">
    <source>
        <dbReference type="Proteomes" id="UP000240542"/>
    </source>
</evidence>
<dbReference type="SUPFAM" id="SSF53850">
    <property type="entry name" value="Periplasmic binding protein-like II"/>
    <property type="match status" value="1"/>
</dbReference>
<gene>
    <name evidence="6" type="ORF">CLV63_11856</name>
</gene>
<evidence type="ECO:0000256" key="4">
    <source>
        <dbReference type="ARBA" id="ARBA00023163"/>
    </source>
</evidence>
<dbReference type="Pfam" id="PF03466">
    <property type="entry name" value="LysR_substrate"/>
    <property type="match status" value="1"/>
</dbReference>
<feature type="domain" description="HTH lysR-type" evidence="5">
    <location>
        <begin position="20"/>
        <end position="77"/>
    </location>
</feature>
<reference evidence="6 7" key="1">
    <citation type="submission" date="2018-03" db="EMBL/GenBank/DDBJ databases">
        <title>Genomic Encyclopedia of Archaeal and Bacterial Type Strains, Phase II (KMG-II): from individual species to whole genera.</title>
        <authorList>
            <person name="Goeker M."/>
        </authorList>
    </citation>
    <scope>NUCLEOTIDE SEQUENCE [LARGE SCALE GENOMIC DNA]</scope>
    <source>
        <strain evidence="6 7">DSM 45312</strain>
    </source>
</reference>
<dbReference type="SUPFAM" id="SSF46785">
    <property type="entry name" value="Winged helix' DNA-binding domain"/>
    <property type="match status" value="1"/>
</dbReference>
<dbReference type="RefSeq" id="WP_106585307.1">
    <property type="nucleotide sequence ID" value="NZ_PYGA01000018.1"/>
</dbReference>
<comment type="caution">
    <text evidence="6">The sequence shown here is derived from an EMBL/GenBank/DDBJ whole genome shotgun (WGS) entry which is preliminary data.</text>
</comment>
<evidence type="ECO:0000313" key="6">
    <source>
        <dbReference type="EMBL" id="PSK92297.1"/>
    </source>
</evidence>
<protein>
    <submittedName>
        <fullName evidence="6">DNA-binding transcriptional LysR family regulator</fullName>
    </submittedName>
</protein>